<dbReference type="Proteomes" id="UP000075799">
    <property type="component" value="Unassembled WGS sequence"/>
</dbReference>
<proteinExistence type="predicted"/>
<accession>A0A162G3K5</accession>
<feature type="compositionally biased region" description="Low complexity" evidence="1">
    <location>
        <begin position="41"/>
        <end position="54"/>
    </location>
</feature>
<sequence>MSPFVVLSNSHQKKIAPAVPSEIRAKSNKTAAEPSPDEDSTASTAANSPAAENPAEVKTKDARDIFNQMALIARRLENISWHFFGKNRNYAVDYRKEAGTSKKRSLVGSFF</sequence>
<comment type="caution">
    <text evidence="2">The sequence shown here is derived from an EMBL/GenBank/DDBJ whole genome shotgun (WGS) entry which is preliminary data.</text>
</comment>
<evidence type="ECO:0000313" key="2">
    <source>
        <dbReference type="EMBL" id="KYG64243.1"/>
    </source>
</evidence>
<name>A0A162G3K5_BDEBC</name>
<dbReference type="AlphaFoldDB" id="A0A162G3K5"/>
<reference evidence="2 3" key="1">
    <citation type="submission" date="2016-03" db="EMBL/GenBank/DDBJ databases">
        <authorList>
            <person name="Ploux O."/>
        </authorList>
    </citation>
    <scope>NUCLEOTIDE SEQUENCE [LARGE SCALE GENOMIC DNA]</scope>
    <source>
        <strain evidence="2 3">EC13</strain>
    </source>
</reference>
<evidence type="ECO:0000313" key="3">
    <source>
        <dbReference type="Proteomes" id="UP000075799"/>
    </source>
</evidence>
<gene>
    <name evidence="2" type="ORF">AZI87_13460</name>
</gene>
<feature type="region of interest" description="Disordered" evidence="1">
    <location>
        <begin position="1"/>
        <end position="60"/>
    </location>
</feature>
<dbReference type="RefSeq" id="WP_063208198.1">
    <property type="nucleotide sequence ID" value="NZ_LUKD01000006.1"/>
</dbReference>
<organism evidence="2 3">
    <name type="scientific">Bdellovibrio bacteriovorus</name>
    <dbReference type="NCBI Taxonomy" id="959"/>
    <lineage>
        <taxon>Bacteria</taxon>
        <taxon>Pseudomonadati</taxon>
        <taxon>Bdellovibrionota</taxon>
        <taxon>Bdellovibrionia</taxon>
        <taxon>Bdellovibrionales</taxon>
        <taxon>Pseudobdellovibrionaceae</taxon>
        <taxon>Bdellovibrio</taxon>
    </lineage>
</organism>
<evidence type="ECO:0000256" key="1">
    <source>
        <dbReference type="SAM" id="MobiDB-lite"/>
    </source>
</evidence>
<dbReference type="EMBL" id="LUKD01000006">
    <property type="protein sequence ID" value="KYG64243.1"/>
    <property type="molecule type" value="Genomic_DNA"/>
</dbReference>
<protein>
    <submittedName>
        <fullName evidence="2">Uncharacterized protein</fullName>
    </submittedName>
</protein>